<dbReference type="PROSITE" id="PS01124">
    <property type="entry name" value="HTH_ARAC_FAMILY_2"/>
    <property type="match status" value="1"/>
</dbReference>
<evidence type="ECO:0000256" key="1">
    <source>
        <dbReference type="ARBA" id="ARBA00023015"/>
    </source>
</evidence>
<dbReference type="GO" id="GO:0043565">
    <property type="term" value="F:sequence-specific DNA binding"/>
    <property type="evidence" value="ECO:0007669"/>
    <property type="project" value="InterPro"/>
</dbReference>
<dbReference type="PANTHER" id="PTHR43280:SF2">
    <property type="entry name" value="HTH-TYPE TRANSCRIPTIONAL REGULATOR EXSA"/>
    <property type="match status" value="1"/>
</dbReference>
<dbReference type="Proteomes" id="UP000095651">
    <property type="component" value="Unassembled WGS sequence"/>
</dbReference>
<evidence type="ECO:0000259" key="4">
    <source>
        <dbReference type="PROSITE" id="PS01124"/>
    </source>
</evidence>
<keyword evidence="1" id="KW-0805">Transcription regulation</keyword>
<evidence type="ECO:0000256" key="3">
    <source>
        <dbReference type="ARBA" id="ARBA00023163"/>
    </source>
</evidence>
<evidence type="ECO:0000256" key="2">
    <source>
        <dbReference type="ARBA" id="ARBA00023125"/>
    </source>
</evidence>
<reference evidence="5 6" key="1">
    <citation type="submission" date="2015-09" db="EMBL/GenBank/DDBJ databases">
        <authorList>
            <consortium name="Pathogen Informatics"/>
        </authorList>
    </citation>
    <scope>NUCLEOTIDE SEQUENCE [LARGE SCALE GENOMIC DNA]</scope>
    <source>
        <strain evidence="5 6">2789STDY5608850</strain>
    </source>
</reference>
<dbReference type="EMBL" id="CYZE01000029">
    <property type="protein sequence ID" value="CUP40732.1"/>
    <property type="molecule type" value="Genomic_DNA"/>
</dbReference>
<evidence type="ECO:0000313" key="5">
    <source>
        <dbReference type="EMBL" id="CUP40732.1"/>
    </source>
</evidence>
<dbReference type="Pfam" id="PF12833">
    <property type="entry name" value="HTH_18"/>
    <property type="match status" value="1"/>
</dbReference>
<gene>
    <name evidence="5" type="ORF">ERS852407_05846</name>
</gene>
<dbReference type="InterPro" id="IPR046532">
    <property type="entry name" value="DUF6597"/>
</dbReference>
<sequence>MIKKDSADFSAVKNNTLLMGDENFAYFSPSEQLKTLISNYTITFPNKGVISDNYTIVPHGSATLVLTYDGADLRILIFGPSSKPYFVGKNANACSVIFIIEFQPAGLFVFTGTKQNQLMDTIISFEQIAPRLNSSIKEIFCNAGTAEELLTRIESLLLCSQCSKYPAEFRLAVQLIIQSNGNLSLKEITEKTFYSERHLNRLSNHYLGFNLKHFSRIVRINKAIYRLHHTSHSLDYISAESGFYDISHFIRDFRAVCGVTPQEYRNNLSDFYSAIAKF</sequence>
<keyword evidence="2" id="KW-0238">DNA-binding</keyword>
<dbReference type="AlphaFoldDB" id="A0A174MWC3"/>
<dbReference type="SUPFAM" id="SSF46689">
    <property type="entry name" value="Homeodomain-like"/>
    <property type="match status" value="1"/>
</dbReference>
<organism evidence="5 6">
    <name type="scientific">Hungatella hathewayi</name>
    <dbReference type="NCBI Taxonomy" id="154046"/>
    <lineage>
        <taxon>Bacteria</taxon>
        <taxon>Bacillati</taxon>
        <taxon>Bacillota</taxon>
        <taxon>Clostridia</taxon>
        <taxon>Lachnospirales</taxon>
        <taxon>Lachnospiraceae</taxon>
        <taxon>Hungatella</taxon>
    </lineage>
</organism>
<dbReference type="SMART" id="SM00342">
    <property type="entry name" value="HTH_ARAC"/>
    <property type="match status" value="1"/>
</dbReference>
<proteinExistence type="predicted"/>
<evidence type="ECO:0000313" key="6">
    <source>
        <dbReference type="Proteomes" id="UP000095651"/>
    </source>
</evidence>
<dbReference type="PROSITE" id="PS00041">
    <property type="entry name" value="HTH_ARAC_FAMILY_1"/>
    <property type="match status" value="1"/>
</dbReference>
<protein>
    <submittedName>
        <fullName evidence="5">AraC family transcriptional regulator</fullName>
    </submittedName>
</protein>
<dbReference type="InterPro" id="IPR018062">
    <property type="entry name" value="HTH_AraC-typ_CS"/>
</dbReference>
<feature type="domain" description="HTH araC/xylS-type" evidence="4">
    <location>
        <begin position="167"/>
        <end position="267"/>
    </location>
</feature>
<accession>A0A174MWC3</accession>
<keyword evidence="3" id="KW-0804">Transcription</keyword>
<dbReference type="Gene3D" id="1.10.10.60">
    <property type="entry name" value="Homeodomain-like"/>
    <property type="match status" value="1"/>
</dbReference>
<dbReference type="GO" id="GO:0003700">
    <property type="term" value="F:DNA-binding transcription factor activity"/>
    <property type="evidence" value="ECO:0007669"/>
    <property type="project" value="InterPro"/>
</dbReference>
<dbReference type="InterPro" id="IPR018060">
    <property type="entry name" value="HTH_AraC"/>
</dbReference>
<dbReference type="Pfam" id="PF20240">
    <property type="entry name" value="DUF6597"/>
    <property type="match status" value="1"/>
</dbReference>
<dbReference type="PANTHER" id="PTHR43280">
    <property type="entry name" value="ARAC-FAMILY TRANSCRIPTIONAL REGULATOR"/>
    <property type="match status" value="1"/>
</dbReference>
<name>A0A174MWC3_9FIRM</name>
<dbReference type="InterPro" id="IPR009057">
    <property type="entry name" value="Homeodomain-like_sf"/>
</dbReference>